<dbReference type="STRING" id="93684.SAMN05421853_104285"/>
<reference evidence="7" key="1">
    <citation type="submission" date="2016-10" db="EMBL/GenBank/DDBJ databases">
        <authorList>
            <person name="Varghese N."/>
            <person name="Submissions S."/>
        </authorList>
    </citation>
    <scope>NUCLEOTIDE SEQUENCE [LARGE SCALE GENOMIC DNA]</scope>
    <source>
        <strain evidence="7">JCM 10271</strain>
    </source>
</reference>
<comment type="similarity">
    <text evidence="2">Belongs to the bacterial solute-binding protein 2 family.</text>
</comment>
<dbReference type="EMBL" id="FOXV01000004">
    <property type="protein sequence ID" value="SFQ38104.1"/>
    <property type="molecule type" value="Genomic_DNA"/>
</dbReference>
<dbReference type="InterPro" id="IPR025997">
    <property type="entry name" value="SBP_2_dom"/>
</dbReference>
<dbReference type="GO" id="GO:0030313">
    <property type="term" value="C:cell envelope"/>
    <property type="evidence" value="ECO:0007669"/>
    <property type="project" value="UniProtKB-SubCell"/>
</dbReference>
<evidence type="ECO:0000259" key="5">
    <source>
        <dbReference type="Pfam" id="PF13407"/>
    </source>
</evidence>
<comment type="subcellular location">
    <subcellularLocation>
        <location evidence="1">Cell envelope</location>
    </subcellularLocation>
</comment>
<feature type="signal peptide" evidence="4">
    <location>
        <begin position="1"/>
        <end position="23"/>
    </location>
</feature>
<evidence type="ECO:0000313" key="6">
    <source>
        <dbReference type="EMBL" id="SFQ38104.1"/>
    </source>
</evidence>
<evidence type="ECO:0000313" key="7">
    <source>
        <dbReference type="Proteomes" id="UP000243106"/>
    </source>
</evidence>
<gene>
    <name evidence="6" type="ORF">SAMN05421853_104285</name>
</gene>
<feature type="chain" id="PRO_5017270454" evidence="4">
    <location>
        <begin position="24"/>
        <end position="348"/>
    </location>
</feature>
<proteinExistence type="inferred from homology"/>
<dbReference type="Proteomes" id="UP000243106">
    <property type="component" value="Unassembled WGS sequence"/>
</dbReference>
<sequence>MTKTLKTILLAGTFASSAGLAMAQDLPPLNSDTEVDRIDWSQLEAEFGPVPAPTEDASVGGVSKTLTNEYWRSLGIGYKNVADEYGVDFAYQAAPSEGDQLAQLSIAENMLLQGYDALLFSPQTDNNLQPALERARSQDIPVVNVNDAVIPSVEHYVGNVQRDNGVRVAQWFIENTDGGKVAVIEGQPGVFAAGQRTDGFTTTINEIDGLEVVASVPANWSREEAYNAASTILQQHPDLIGFYANNDGMALGVVEAVKAADLQEQVAVFGTDGISDAYDSIRAGDLTGTVDSFPVLTGEVAMEVALRLLDGQDLPRVVATPQALITSENIEQYSIEDTAALREMLLAE</sequence>
<dbReference type="GO" id="GO:0030246">
    <property type="term" value="F:carbohydrate binding"/>
    <property type="evidence" value="ECO:0007669"/>
    <property type="project" value="UniProtKB-ARBA"/>
</dbReference>
<evidence type="ECO:0000256" key="1">
    <source>
        <dbReference type="ARBA" id="ARBA00004196"/>
    </source>
</evidence>
<organism evidence="6 7">
    <name type="scientific">Roseivivax halotolerans</name>
    <dbReference type="NCBI Taxonomy" id="93684"/>
    <lineage>
        <taxon>Bacteria</taxon>
        <taxon>Pseudomonadati</taxon>
        <taxon>Pseudomonadota</taxon>
        <taxon>Alphaproteobacteria</taxon>
        <taxon>Rhodobacterales</taxon>
        <taxon>Roseobacteraceae</taxon>
        <taxon>Roseivivax</taxon>
    </lineage>
</organism>
<keyword evidence="7" id="KW-1185">Reference proteome</keyword>
<evidence type="ECO:0000256" key="3">
    <source>
        <dbReference type="ARBA" id="ARBA00022729"/>
    </source>
</evidence>
<dbReference type="InterPro" id="IPR028082">
    <property type="entry name" value="Peripla_BP_I"/>
</dbReference>
<dbReference type="AlphaFoldDB" id="A0A1I5Y1U5"/>
<dbReference type="Pfam" id="PF13407">
    <property type="entry name" value="Peripla_BP_4"/>
    <property type="match status" value="1"/>
</dbReference>
<keyword evidence="3 4" id="KW-0732">Signal</keyword>
<dbReference type="CDD" id="cd06320">
    <property type="entry name" value="PBP1_allose_binding"/>
    <property type="match status" value="1"/>
</dbReference>
<protein>
    <submittedName>
        <fullName evidence="6">Ribose transport system substrate-binding protein</fullName>
    </submittedName>
</protein>
<dbReference type="SUPFAM" id="SSF53822">
    <property type="entry name" value="Periplasmic binding protein-like I"/>
    <property type="match status" value="1"/>
</dbReference>
<evidence type="ECO:0000256" key="4">
    <source>
        <dbReference type="SAM" id="SignalP"/>
    </source>
</evidence>
<name>A0A1I5Y1U5_9RHOB</name>
<evidence type="ECO:0000256" key="2">
    <source>
        <dbReference type="ARBA" id="ARBA00007639"/>
    </source>
</evidence>
<accession>A0A1I5Y1U5</accession>
<dbReference type="Gene3D" id="3.40.50.2300">
    <property type="match status" value="2"/>
</dbReference>
<dbReference type="PANTHER" id="PTHR46847">
    <property type="entry name" value="D-ALLOSE-BINDING PERIPLASMIC PROTEIN-RELATED"/>
    <property type="match status" value="1"/>
</dbReference>
<feature type="domain" description="Periplasmic binding protein" evidence="5">
    <location>
        <begin position="62"/>
        <end position="312"/>
    </location>
</feature>
<dbReference type="PANTHER" id="PTHR46847:SF1">
    <property type="entry name" value="D-ALLOSE-BINDING PERIPLASMIC PROTEIN-RELATED"/>
    <property type="match status" value="1"/>
</dbReference>
<dbReference type="RefSeq" id="WP_093010506.1">
    <property type="nucleotide sequence ID" value="NZ_FOXV01000004.1"/>
</dbReference>